<accession>A0A3B0K097</accession>
<evidence type="ECO:0000313" key="3">
    <source>
        <dbReference type="Proteomes" id="UP000268350"/>
    </source>
</evidence>
<organism evidence="2 3">
    <name type="scientific">Drosophila guanche</name>
    <name type="common">Fruit fly</name>
    <dbReference type="NCBI Taxonomy" id="7266"/>
    <lineage>
        <taxon>Eukaryota</taxon>
        <taxon>Metazoa</taxon>
        <taxon>Ecdysozoa</taxon>
        <taxon>Arthropoda</taxon>
        <taxon>Hexapoda</taxon>
        <taxon>Insecta</taxon>
        <taxon>Pterygota</taxon>
        <taxon>Neoptera</taxon>
        <taxon>Endopterygota</taxon>
        <taxon>Diptera</taxon>
        <taxon>Brachycera</taxon>
        <taxon>Muscomorpha</taxon>
        <taxon>Ephydroidea</taxon>
        <taxon>Drosophilidae</taxon>
        <taxon>Drosophila</taxon>
        <taxon>Sophophora</taxon>
    </lineage>
</organism>
<protein>
    <submittedName>
        <fullName evidence="2">Uncharacterized protein</fullName>
    </submittedName>
</protein>
<evidence type="ECO:0000256" key="1">
    <source>
        <dbReference type="SAM" id="MobiDB-lite"/>
    </source>
</evidence>
<feature type="non-terminal residue" evidence="2">
    <location>
        <position position="110"/>
    </location>
</feature>
<evidence type="ECO:0000313" key="2">
    <source>
        <dbReference type="EMBL" id="SPP78431.1"/>
    </source>
</evidence>
<dbReference type="EMBL" id="OUUW01000003">
    <property type="protein sequence ID" value="SPP78431.1"/>
    <property type="molecule type" value="Genomic_DNA"/>
</dbReference>
<feature type="compositionally biased region" description="Basic residues" evidence="1">
    <location>
        <begin position="89"/>
        <end position="104"/>
    </location>
</feature>
<proteinExistence type="predicted"/>
<sequence>NNQKPLIALTTGQASFPASFYACDQPPTIQKISVAWQQHYTIPHPTPRQQSIPVRPIKPPDPTTTHTAEQQLVFWLNGNAGKMMSQTRKPTRHSPRQHHARKRCDRSSCL</sequence>
<name>A0A3B0K097_DROGU</name>
<dbReference type="AlphaFoldDB" id="A0A3B0K097"/>
<gene>
    <name evidence="2" type="ORF">DGUA_6G011076</name>
</gene>
<feature type="region of interest" description="Disordered" evidence="1">
    <location>
        <begin position="80"/>
        <end position="110"/>
    </location>
</feature>
<dbReference type="Proteomes" id="UP000268350">
    <property type="component" value="Unassembled WGS sequence"/>
</dbReference>
<keyword evidence="3" id="KW-1185">Reference proteome</keyword>
<feature type="region of interest" description="Disordered" evidence="1">
    <location>
        <begin position="43"/>
        <end position="66"/>
    </location>
</feature>
<reference evidence="3" key="1">
    <citation type="submission" date="2018-01" db="EMBL/GenBank/DDBJ databases">
        <authorList>
            <person name="Alioto T."/>
            <person name="Alioto T."/>
        </authorList>
    </citation>
    <scope>NUCLEOTIDE SEQUENCE [LARGE SCALE GENOMIC DNA]</scope>
</reference>
<feature type="non-terminal residue" evidence="2">
    <location>
        <position position="1"/>
    </location>
</feature>